<evidence type="ECO:0000313" key="4">
    <source>
        <dbReference type="Proteomes" id="UP001595528"/>
    </source>
</evidence>
<keyword evidence="3" id="KW-0648">Protein biosynthesis</keyword>
<dbReference type="Pfam" id="PF08364">
    <property type="entry name" value="IF2_assoc"/>
    <property type="match status" value="1"/>
</dbReference>
<gene>
    <name evidence="3" type="ORF">ACFOGJ_22435</name>
</gene>
<feature type="non-terminal residue" evidence="3">
    <location>
        <position position="101"/>
    </location>
</feature>
<evidence type="ECO:0000259" key="2">
    <source>
        <dbReference type="Pfam" id="PF08364"/>
    </source>
</evidence>
<sequence length="101" mass="10485">MDDQKNTDDQKTLSAGKGKRLQLKRNVESGQVRQNFSHGRSKTVQVEVKKTRSAKSRSIAEGGVAKPSVAPTLKPSVRPAASAAPAAKPAAATEAPAAPAP</sequence>
<name>A0ABV7L5W6_9PROT</name>
<accession>A0ABV7L5W6</accession>
<dbReference type="EMBL" id="JBHRTR010000035">
    <property type="protein sequence ID" value="MFC3230026.1"/>
    <property type="molecule type" value="Genomic_DNA"/>
</dbReference>
<dbReference type="GO" id="GO:0003743">
    <property type="term" value="F:translation initiation factor activity"/>
    <property type="evidence" value="ECO:0007669"/>
    <property type="project" value="UniProtKB-KW"/>
</dbReference>
<feature type="region of interest" description="Disordered" evidence="1">
    <location>
        <begin position="1"/>
        <end position="101"/>
    </location>
</feature>
<comment type="caution">
    <text evidence="3">The sequence shown here is derived from an EMBL/GenBank/DDBJ whole genome shotgun (WGS) entry which is preliminary data.</text>
</comment>
<protein>
    <submittedName>
        <fullName evidence="3">Translation initiation factor IF-2 associated domain-containing protein</fullName>
    </submittedName>
</protein>
<proteinExistence type="predicted"/>
<organism evidence="3 4">
    <name type="scientific">Marinibaculum pumilum</name>
    <dbReference type="NCBI Taxonomy" id="1766165"/>
    <lineage>
        <taxon>Bacteria</taxon>
        <taxon>Pseudomonadati</taxon>
        <taxon>Pseudomonadota</taxon>
        <taxon>Alphaproteobacteria</taxon>
        <taxon>Rhodospirillales</taxon>
        <taxon>Rhodospirillaceae</taxon>
        <taxon>Marinibaculum</taxon>
    </lineage>
</organism>
<dbReference type="RefSeq" id="WP_379904799.1">
    <property type="nucleotide sequence ID" value="NZ_JBHRTR010000035.1"/>
</dbReference>
<evidence type="ECO:0000256" key="1">
    <source>
        <dbReference type="SAM" id="MobiDB-lite"/>
    </source>
</evidence>
<feature type="domain" description="Initiation factor 2 associated" evidence="2">
    <location>
        <begin position="19"/>
        <end position="52"/>
    </location>
</feature>
<dbReference type="InterPro" id="IPR013575">
    <property type="entry name" value="IF2_assoc_dom_bac"/>
</dbReference>
<reference evidence="4" key="1">
    <citation type="journal article" date="2019" name="Int. J. Syst. Evol. Microbiol.">
        <title>The Global Catalogue of Microorganisms (GCM) 10K type strain sequencing project: providing services to taxonomists for standard genome sequencing and annotation.</title>
        <authorList>
            <consortium name="The Broad Institute Genomics Platform"/>
            <consortium name="The Broad Institute Genome Sequencing Center for Infectious Disease"/>
            <person name="Wu L."/>
            <person name="Ma J."/>
        </authorList>
    </citation>
    <scope>NUCLEOTIDE SEQUENCE [LARGE SCALE GENOMIC DNA]</scope>
    <source>
        <strain evidence="4">KCTC 42964</strain>
    </source>
</reference>
<keyword evidence="3" id="KW-0396">Initiation factor</keyword>
<feature type="compositionally biased region" description="Polar residues" evidence="1">
    <location>
        <begin position="28"/>
        <end position="44"/>
    </location>
</feature>
<feature type="compositionally biased region" description="Low complexity" evidence="1">
    <location>
        <begin position="79"/>
        <end position="101"/>
    </location>
</feature>
<feature type="compositionally biased region" description="Basic and acidic residues" evidence="1">
    <location>
        <begin position="1"/>
        <end position="11"/>
    </location>
</feature>
<dbReference type="Proteomes" id="UP001595528">
    <property type="component" value="Unassembled WGS sequence"/>
</dbReference>
<evidence type="ECO:0000313" key="3">
    <source>
        <dbReference type="EMBL" id="MFC3230026.1"/>
    </source>
</evidence>
<keyword evidence="4" id="KW-1185">Reference proteome</keyword>